<comment type="caution">
    <text evidence="2">The sequence shown here is derived from an EMBL/GenBank/DDBJ whole genome shotgun (WGS) entry which is preliminary data.</text>
</comment>
<dbReference type="Proteomes" id="UP000187209">
    <property type="component" value="Unassembled WGS sequence"/>
</dbReference>
<dbReference type="PROSITE" id="PS00018">
    <property type="entry name" value="EF_HAND_1"/>
    <property type="match status" value="1"/>
</dbReference>
<dbReference type="InterPro" id="IPR018247">
    <property type="entry name" value="EF_Hand_1_Ca_BS"/>
</dbReference>
<evidence type="ECO:0008006" key="4">
    <source>
        <dbReference type="Google" id="ProtNLM"/>
    </source>
</evidence>
<keyword evidence="1" id="KW-0106">Calcium</keyword>
<keyword evidence="3" id="KW-1185">Reference proteome</keyword>
<dbReference type="EMBL" id="MPUH01000735">
    <property type="protein sequence ID" value="OMJ74690.1"/>
    <property type="molecule type" value="Genomic_DNA"/>
</dbReference>
<dbReference type="SUPFAM" id="SSF47473">
    <property type="entry name" value="EF-hand"/>
    <property type="match status" value="1"/>
</dbReference>
<protein>
    <recommendedName>
        <fullName evidence="4">EF-hand domain-containing protein</fullName>
    </recommendedName>
</protein>
<dbReference type="InterPro" id="IPR011992">
    <property type="entry name" value="EF-hand-dom_pair"/>
</dbReference>
<name>A0A1R2BD80_9CILI</name>
<evidence type="ECO:0000313" key="3">
    <source>
        <dbReference type="Proteomes" id="UP000187209"/>
    </source>
</evidence>
<accession>A0A1R2BD80</accession>
<organism evidence="2 3">
    <name type="scientific">Stentor coeruleus</name>
    <dbReference type="NCBI Taxonomy" id="5963"/>
    <lineage>
        <taxon>Eukaryota</taxon>
        <taxon>Sar</taxon>
        <taxon>Alveolata</taxon>
        <taxon>Ciliophora</taxon>
        <taxon>Postciliodesmatophora</taxon>
        <taxon>Heterotrichea</taxon>
        <taxon>Heterotrichida</taxon>
        <taxon>Stentoridae</taxon>
        <taxon>Stentor</taxon>
    </lineage>
</organism>
<sequence length="260" mass="29892">MGCQESTVSTKIPLPLGAIEEVEKLLNLQLISSRKLDLLLHRYSYSNFIPEKNFLKVCDALSINYQVTKHFYSLLKITDNGNNKELIFCSRKLCTLGIIYGSSSELEKVRLLFQNYDIDTSKVLNTYEISKLVQDVVFIVLEAIPLFAMHLYPFDSEIMCFIQKFNMAKEYVQDIIVNMLMNDSSEITYAAFLKSFKSFQVRSLINPKDLRKFCEKIDQRLANMKDVSHSRTKSINIRDFQADLEGSKSKSIKKSTVSVS</sequence>
<evidence type="ECO:0000256" key="1">
    <source>
        <dbReference type="ARBA" id="ARBA00022837"/>
    </source>
</evidence>
<proteinExistence type="predicted"/>
<dbReference type="OrthoDB" id="326630at2759"/>
<dbReference type="AlphaFoldDB" id="A0A1R2BD80"/>
<reference evidence="2 3" key="1">
    <citation type="submission" date="2016-11" db="EMBL/GenBank/DDBJ databases">
        <title>The macronuclear genome of Stentor coeruleus: a giant cell with tiny introns.</title>
        <authorList>
            <person name="Slabodnick M."/>
            <person name="Ruby J.G."/>
            <person name="Reiff S.B."/>
            <person name="Swart E.C."/>
            <person name="Gosai S."/>
            <person name="Prabakaran S."/>
            <person name="Witkowska E."/>
            <person name="Larue G.E."/>
            <person name="Fisher S."/>
            <person name="Freeman R.M."/>
            <person name="Gunawardena J."/>
            <person name="Chu W."/>
            <person name="Stover N.A."/>
            <person name="Gregory B.D."/>
            <person name="Nowacki M."/>
            <person name="Derisi J."/>
            <person name="Roy S.W."/>
            <person name="Marshall W.F."/>
            <person name="Sood P."/>
        </authorList>
    </citation>
    <scope>NUCLEOTIDE SEQUENCE [LARGE SCALE GENOMIC DNA]</scope>
    <source>
        <strain evidence="2">WM001</strain>
    </source>
</reference>
<evidence type="ECO:0000313" key="2">
    <source>
        <dbReference type="EMBL" id="OMJ74690.1"/>
    </source>
</evidence>
<gene>
    <name evidence="2" type="ORF">SteCoe_26332</name>
</gene>